<reference evidence="2 3" key="1">
    <citation type="journal article" date="2012" name="J. Bacteriol.">
        <title>Complete genome sequence of the B12-producing Shimwellia blattae strain DSM 4481, isolated from a cockroach.</title>
        <authorList>
            <person name="Brzuszkiewicz E."/>
            <person name="Waschkowitz T."/>
            <person name="Wiezer A."/>
            <person name="Daniel R."/>
        </authorList>
    </citation>
    <scope>NUCLEOTIDE SEQUENCE [LARGE SCALE GENOMIC DNA]</scope>
    <source>
        <strain evidence="3">ATCC 29907 / DSM 4481 / JCM 1650 / NBRC 105725 / CDC 9005-74</strain>
    </source>
</reference>
<dbReference type="RefSeq" id="WP_002441821.1">
    <property type="nucleotide sequence ID" value="NC_017910.1"/>
</dbReference>
<dbReference type="eggNOG" id="COG3306">
    <property type="taxonomic scope" value="Bacteria"/>
</dbReference>
<proteinExistence type="predicted"/>
<dbReference type="CDD" id="cd06532">
    <property type="entry name" value="Glyco_transf_25"/>
    <property type="match status" value="1"/>
</dbReference>
<dbReference type="STRING" id="630626.EBL_c04990"/>
<dbReference type="KEGG" id="ebt:EBL_c04990"/>
<name>I2B521_SHIBC</name>
<keyword evidence="2" id="KW-0808">Transferase</keyword>
<keyword evidence="3" id="KW-1185">Reference proteome</keyword>
<dbReference type="AlphaFoldDB" id="I2B521"/>
<dbReference type="InterPro" id="IPR002654">
    <property type="entry name" value="Glyco_trans_25"/>
</dbReference>
<gene>
    <name evidence="2" type="ordered locus">EBL_c04990</name>
</gene>
<protein>
    <submittedName>
        <fullName evidence="2">Glycosyl transferase-like protein</fullName>
    </submittedName>
</protein>
<feature type="domain" description="Glycosyl transferase family 25" evidence="1">
    <location>
        <begin position="1"/>
        <end position="181"/>
    </location>
</feature>
<evidence type="ECO:0000259" key="1">
    <source>
        <dbReference type="Pfam" id="PF01755"/>
    </source>
</evidence>
<sequence>MIPVFVVSMKKDTIRRKDISDKLNSYGVSFSFIDAVDGKLIDDEIVNRLNINGAASRKKRKITRGEIGCTFSHLLAYDNIINNNIPIAIILEDDAIVDERFGDFVSCIDNSDFPHDCDDLYILGGQNGIDKSKFISKSFWGKKKFGGQYFYKTIRSEGYIFRTCCYLLSFNSARKLKELSSREFFIADEWSLFKRKNVICDLYLADFVDHPLDLSNSHIESERLDSESNTTEYTMQGKTRWFVKKFLFASQIYYKLIYLRALIRRFYI</sequence>
<accession>I2B521</accession>
<dbReference type="HOGENOM" id="CLU_071269_4_1_6"/>
<dbReference type="EMBL" id="CP001560">
    <property type="protein sequence ID" value="AFJ45625.1"/>
    <property type="molecule type" value="Genomic_DNA"/>
</dbReference>
<dbReference type="Proteomes" id="UP000001955">
    <property type="component" value="Chromosome"/>
</dbReference>
<evidence type="ECO:0000313" key="2">
    <source>
        <dbReference type="EMBL" id="AFJ45625.1"/>
    </source>
</evidence>
<organism evidence="2 3">
    <name type="scientific">Shimwellia blattae (strain ATCC 29907 / DSM 4481 / JCM 1650 / NBRC 105725 / CDC 9005-74)</name>
    <name type="common">Escherichia blattae</name>
    <dbReference type="NCBI Taxonomy" id="630626"/>
    <lineage>
        <taxon>Bacteria</taxon>
        <taxon>Pseudomonadati</taxon>
        <taxon>Pseudomonadota</taxon>
        <taxon>Gammaproteobacteria</taxon>
        <taxon>Enterobacterales</taxon>
        <taxon>Enterobacteriaceae</taxon>
        <taxon>Shimwellia</taxon>
    </lineage>
</organism>
<evidence type="ECO:0000313" key="3">
    <source>
        <dbReference type="Proteomes" id="UP000001955"/>
    </source>
</evidence>
<dbReference type="GO" id="GO:0016740">
    <property type="term" value="F:transferase activity"/>
    <property type="evidence" value="ECO:0007669"/>
    <property type="project" value="UniProtKB-KW"/>
</dbReference>
<dbReference type="OrthoDB" id="9816113at2"/>
<dbReference type="Pfam" id="PF01755">
    <property type="entry name" value="Glyco_transf_25"/>
    <property type="match status" value="1"/>
</dbReference>
<accession>K6UT03</accession>